<organism evidence="2 3">
    <name type="scientific">Phialocephala subalpina</name>
    <dbReference type="NCBI Taxonomy" id="576137"/>
    <lineage>
        <taxon>Eukaryota</taxon>
        <taxon>Fungi</taxon>
        <taxon>Dikarya</taxon>
        <taxon>Ascomycota</taxon>
        <taxon>Pezizomycotina</taxon>
        <taxon>Leotiomycetes</taxon>
        <taxon>Helotiales</taxon>
        <taxon>Mollisiaceae</taxon>
        <taxon>Phialocephala</taxon>
        <taxon>Phialocephala fortinii species complex</taxon>
    </lineage>
</organism>
<dbReference type="EMBL" id="FJOG01000012">
    <property type="protein sequence ID" value="CZR58837.1"/>
    <property type="molecule type" value="Genomic_DNA"/>
</dbReference>
<feature type="region of interest" description="Disordered" evidence="1">
    <location>
        <begin position="1"/>
        <end position="20"/>
    </location>
</feature>
<evidence type="ECO:0000313" key="3">
    <source>
        <dbReference type="Proteomes" id="UP000184330"/>
    </source>
</evidence>
<sequence>MSSPRLSIPETAKMPSSHWPGGIPAYVRVDEKPIPYDDIEGLTNGWRCFIKEKWVTPPPTEQDPLKVRQALVEQRRALAAEWAQAPQALRNDYQTRAASNPTKWNYQELKQFVAKKEVPNGGSYWYTCIAPLNTPRNLALWTKLRILSYDFYYSNEGITTPGVLVASPYSEPPILEPKDFMKAFALENADFMNMAMTKNGTVVFRFAKRFLADQHSLETGMLLCLDFDSNGNVGMRMRFGVLELESFNNQFIGMGRSVNWMRHWSGSDDEEEVEPTFGHKIDITRPILDIFADVEAGVISPDTGNHLDGGENKWRKLIEENAPGYLAFEEAGNPEDYDHSNFREI</sequence>
<dbReference type="STRING" id="576137.A0A1L7X1E9"/>
<name>A0A1L7X1E9_9HELO</name>
<protein>
    <submittedName>
        <fullName evidence="2">Uncharacterized protein</fullName>
    </submittedName>
</protein>
<evidence type="ECO:0000313" key="2">
    <source>
        <dbReference type="EMBL" id="CZR58837.1"/>
    </source>
</evidence>
<reference evidence="2 3" key="1">
    <citation type="submission" date="2016-03" db="EMBL/GenBank/DDBJ databases">
        <authorList>
            <person name="Ploux O."/>
        </authorList>
    </citation>
    <scope>NUCLEOTIDE SEQUENCE [LARGE SCALE GENOMIC DNA]</scope>
    <source>
        <strain evidence="2 3">UAMH 11012</strain>
    </source>
</reference>
<dbReference type="Proteomes" id="UP000184330">
    <property type="component" value="Unassembled WGS sequence"/>
</dbReference>
<evidence type="ECO:0000256" key="1">
    <source>
        <dbReference type="SAM" id="MobiDB-lite"/>
    </source>
</evidence>
<gene>
    <name evidence="2" type="ORF">PAC_08729</name>
</gene>
<dbReference type="AlphaFoldDB" id="A0A1L7X1E9"/>
<keyword evidence="3" id="KW-1185">Reference proteome</keyword>
<accession>A0A1L7X1E9</accession>
<proteinExistence type="predicted"/>
<dbReference type="OrthoDB" id="5396831at2759"/>